<dbReference type="Gene3D" id="3.90.79.10">
    <property type="entry name" value="Nucleoside Triphosphate Pyrophosphohydrolase"/>
    <property type="match status" value="1"/>
</dbReference>
<evidence type="ECO:0000256" key="12">
    <source>
        <dbReference type="ARBA" id="ARBA00023295"/>
    </source>
</evidence>
<evidence type="ECO:0000256" key="6">
    <source>
        <dbReference type="ARBA" id="ARBA00022723"/>
    </source>
</evidence>
<evidence type="ECO:0000256" key="4">
    <source>
        <dbReference type="ARBA" id="ARBA00022023"/>
    </source>
</evidence>
<evidence type="ECO:0000256" key="9">
    <source>
        <dbReference type="ARBA" id="ARBA00023004"/>
    </source>
</evidence>
<evidence type="ECO:0000313" key="17">
    <source>
        <dbReference type="Proteomes" id="UP001628179"/>
    </source>
</evidence>
<dbReference type="Proteomes" id="UP001628179">
    <property type="component" value="Unassembled WGS sequence"/>
</dbReference>
<dbReference type="SUPFAM" id="SSF48150">
    <property type="entry name" value="DNA-glycosylase"/>
    <property type="match status" value="1"/>
</dbReference>
<proteinExistence type="inferred from homology"/>
<dbReference type="InterPro" id="IPR003651">
    <property type="entry name" value="Endonuclease3_FeS-loop_motif"/>
</dbReference>
<feature type="region of interest" description="Disordered" evidence="14">
    <location>
        <begin position="1"/>
        <end position="70"/>
    </location>
</feature>
<dbReference type="InterPro" id="IPR015797">
    <property type="entry name" value="NUDIX_hydrolase-like_dom_sf"/>
</dbReference>
<feature type="region of interest" description="Disordered" evidence="14">
    <location>
        <begin position="396"/>
        <end position="425"/>
    </location>
</feature>
<reference evidence="16 17" key="1">
    <citation type="submission" date="2024-09" db="EMBL/GenBank/DDBJ databases">
        <title>Itraconazole resistance in Madurella fahalii resulting from another homologue of gene encoding cytochrome P450 14-alpha sterol demethylase (CYP51).</title>
        <authorList>
            <person name="Yoshioka I."/>
            <person name="Fahal A.H."/>
            <person name="Kaneko S."/>
            <person name="Yaguchi T."/>
        </authorList>
    </citation>
    <scope>NUCLEOTIDE SEQUENCE [LARGE SCALE GENOMIC DNA]</scope>
    <source>
        <strain evidence="16 17">IFM 68171</strain>
    </source>
</reference>
<comment type="caution">
    <text evidence="16">The sequence shown here is derived from an EMBL/GenBank/DDBJ whole genome shotgun (WGS) entry which is preliminary data.</text>
</comment>
<name>A0ABQ0GGH0_9PEZI</name>
<dbReference type="Pfam" id="PF14815">
    <property type="entry name" value="NUDIX_4"/>
    <property type="match status" value="1"/>
</dbReference>
<dbReference type="InterPro" id="IPR029119">
    <property type="entry name" value="MutY_C"/>
</dbReference>
<protein>
    <recommendedName>
        <fullName evidence="4 13">Adenine DNA glycosylase</fullName>
        <ecNumber evidence="3 13">3.2.2.31</ecNumber>
    </recommendedName>
</protein>
<evidence type="ECO:0000256" key="5">
    <source>
        <dbReference type="ARBA" id="ARBA00022485"/>
    </source>
</evidence>
<dbReference type="InterPro" id="IPR044298">
    <property type="entry name" value="MIG/MutY"/>
</dbReference>
<evidence type="ECO:0000256" key="10">
    <source>
        <dbReference type="ARBA" id="ARBA00023014"/>
    </source>
</evidence>
<evidence type="ECO:0000256" key="2">
    <source>
        <dbReference type="ARBA" id="ARBA00008343"/>
    </source>
</evidence>
<keyword evidence="9 13" id="KW-0408">Iron</keyword>
<keyword evidence="5" id="KW-0004">4Fe-4S</keyword>
<dbReference type="EC" id="3.2.2.31" evidence="3 13"/>
<comment type="cofactor">
    <cofactor evidence="13">
        <name>[4Fe-4S] cluster</name>
        <dbReference type="ChEBI" id="CHEBI:49883"/>
    </cofactor>
    <text evidence="13">Binds 1 [4Fe-4S] cluster.</text>
</comment>
<evidence type="ECO:0000256" key="3">
    <source>
        <dbReference type="ARBA" id="ARBA00012045"/>
    </source>
</evidence>
<sequence>MMTVRRSTRTASKQAASKLRQNGVSDEVGSQPGDGAVSNVESDSDDIDNRPVKRCRTTAQPKSKSNSKKESRQFLQALFAPILSDENTSVTCLFPARSHPVTYHRPLLLSSPSARQSLLAWFDKIHSTRNMPWRKPWINPSEYASSPSDLRVVLAQRAYEVWISEIMLQQTRVAVVIDYWTRWMARWPTISDLAAAKQDEVLAMWQGLGYYSRARRIHETAGMVCADPEMSGLLPKDVEVLHRKIPGVGRYTAGAIAAIVFGLPEALVDGNVLRVLSRQLGVLGDIKSDRKVIEVLWEAAGELVKAVARDGDGEEVSDRPGKWGQALMELGSTVCTPKPNCGKCPVSETCRAYAEGLALAESRKTQALQDIEDICGLCAPFKEAVEYEAEEEAAEARTKTNRKQGTLSSFFSPTHTTTPRIKGTATPDARALEVIVSHAKKFPLKIPRKKIREEETLVCAIRRASDNQYLIHRRPDKGLLAGLWEFPSHTLPDSNDGTAKNREIKAMSYVSHLVEATKASGAKILGQPVLRHWGEIGTVPWQFSHLRLTMYVHLFELIDDNGSEAAAKVDSRRRWASSEDIDVESMGTGMKKCWSLVKEKVR</sequence>
<evidence type="ECO:0000259" key="15">
    <source>
        <dbReference type="SMART" id="SM00478"/>
    </source>
</evidence>
<evidence type="ECO:0000256" key="1">
    <source>
        <dbReference type="ARBA" id="ARBA00000843"/>
    </source>
</evidence>
<feature type="compositionally biased region" description="Low complexity" evidence="14">
    <location>
        <begin position="406"/>
        <end position="419"/>
    </location>
</feature>
<keyword evidence="12 13" id="KW-0326">Glycosidase</keyword>
<dbReference type="GeneID" id="98177809"/>
<keyword evidence="7 13" id="KW-0227">DNA damage</keyword>
<gene>
    <name evidence="16" type="ORF">MFIFM68171_07066</name>
</gene>
<evidence type="ECO:0000256" key="13">
    <source>
        <dbReference type="RuleBase" id="RU365096"/>
    </source>
</evidence>
<dbReference type="CDD" id="cd03431">
    <property type="entry name" value="NUDIX_DNA_Glycosylase_C-MutY"/>
    <property type="match status" value="1"/>
</dbReference>
<keyword evidence="10" id="KW-0411">Iron-sulfur</keyword>
<keyword evidence="6" id="KW-0479">Metal-binding</keyword>
<evidence type="ECO:0000256" key="14">
    <source>
        <dbReference type="SAM" id="MobiDB-lite"/>
    </source>
</evidence>
<dbReference type="PANTHER" id="PTHR42944:SF1">
    <property type="entry name" value="ADENINE DNA GLYCOSYLASE"/>
    <property type="match status" value="1"/>
</dbReference>
<evidence type="ECO:0000256" key="7">
    <source>
        <dbReference type="ARBA" id="ARBA00022763"/>
    </source>
</evidence>
<dbReference type="CDD" id="cd00056">
    <property type="entry name" value="ENDO3c"/>
    <property type="match status" value="1"/>
</dbReference>
<keyword evidence="11" id="KW-0234">DNA repair</keyword>
<feature type="compositionally biased region" description="Polar residues" evidence="14">
    <location>
        <begin position="9"/>
        <end position="24"/>
    </location>
</feature>
<evidence type="ECO:0000256" key="8">
    <source>
        <dbReference type="ARBA" id="ARBA00022801"/>
    </source>
</evidence>
<dbReference type="PROSITE" id="PS01155">
    <property type="entry name" value="ENDONUCLEASE_III_2"/>
    <property type="match status" value="1"/>
</dbReference>
<feature type="domain" description="HhH-GPD" evidence="15">
    <location>
        <begin position="167"/>
        <end position="333"/>
    </location>
</feature>
<accession>A0ABQ0GGH0</accession>
<dbReference type="InterPro" id="IPR023170">
    <property type="entry name" value="HhH_base_excis_C"/>
</dbReference>
<dbReference type="SMART" id="SM00478">
    <property type="entry name" value="ENDO3c"/>
    <property type="match status" value="1"/>
</dbReference>
<dbReference type="Gene3D" id="1.10.340.30">
    <property type="entry name" value="Hypothetical protein, domain 2"/>
    <property type="match status" value="1"/>
</dbReference>
<dbReference type="RefSeq" id="XP_070918587.1">
    <property type="nucleotide sequence ID" value="XM_071062486.1"/>
</dbReference>
<comment type="function">
    <text evidence="13">Adenine glycosylase active on G-A mispairs.</text>
</comment>
<organism evidence="16 17">
    <name type="scientific">Madurella fahalii</name>
    <dbReference type="NCBI Taxonomy" id="1157608"/>
    <lineage>
        <taxon>Eukaryota</taxon>
        <taxon>Fungi</taxon>
        <taxon>Dikarya</taxon>
        <taxon>Ascomycota</taxon>
        <taxon>Pezizomycotina</taxon>
        <taxon>Sordariomycetes</taxon>
        <taxon>Sordariomycetidae</taxon>
        <taxon>Sordariales</taxon>
        <taxon>Sordariales incertae sedis</taxon>
        <taxon>Madurella</taxon>
    </lineage>
</organism>
<dbReference type="SMART" id="SM00525">
    <property type="entry name" value="FES"/>
    <property type="match status" value="1"/>
</dbReference>
<comment type="catalytic activity">
    <reaction evidence="1 13">
        <text>Hydrolyzes free adenine bases from 7,8-dihydro-8-oxoguanine:adenine mismatched double-stranded DNA, leaving an apurinic site.</text>
        <dbReference type="EC" id="3.2.2.31"/>
    </reaction>
</comment>
<dbReference type="InterPro" id="IPR011257">
    <property type="entry name" value="DNA_glycosylase"/>
</dbReference>
<dbReference type="EMBL" id="BAAFSV010000004">
    <property type="protein sequence ID" value="GAB1316856.1"/>
    <property type="molecule type" value="Genomic_DNA"/>
</dbReference>
<evidence type="ECO:0000313" key="16">
    <source>
        <dbReference type="EMBL" id="GAB1316856.1"/>
    </source>
</evidence>
<dbReference type="SUPFAM" id="SSF55811">
    <property type="entry name" value="Nudix"/>
    <property type="match status" value="1"/>
</dbReference>
<dbReference type="Pfam" id="PF00730">
    <property type="entry name" value="HhH-GPD"/>
    <property type="match status" value="1"/>
</dbReference>
<comment type="similarity">
    <text evidence="2 13">Belongs to the Nth/MutY family.</text>
</comment>
<dbReference type="Gene3D" id="1.10.1670.10">
    <property type="entry name" value="Helix-hairpin-Helix base-excision DNA repair enzymes (C-terminal)"/>
    <property type="match status" value="1"/>
</dbReference>
<dbReference type="PANTHER" id="PTHR42944">
    <property type="entry name" value="ADENINE DNA GLYCOSYLASE"/>
    <property type="match status" value="1"/>
</dbReference>
<dbReference type="InterPro" id="IPR004036">
    <property type="entry name" value="Endonuclease-III-like_CS2"/>
</dbReference>
<keyword evidence="17" id="KW-1185">Reference proteome</keyword>
<keyword evidence="8" id="KW-0378">Hydrolase</keyword>
<evidence type="ECO:0000256" key="11">
    <source>
        <dbReference type="ARBA" id="ARBA00023204"/>
    </source>
</evidence>
<dbReference type="InterPro" id="IPR003265">
    <property type="entry name" value="HhH-GPD_domain"/>
</dbReference>